<name>A0A1J0MDF6_9CAUD</name>
<organism evidence="2 3">
    <name type="scientific">Mycobacterium phage Mitti</name>
    <dbReference type="NCBI Taxonomy" id="1917488"/>
    <lineage>
        <taxon>Viruses</taxon>
        <taxon>Duplodnaviria</taxon>
        <taxon>Heunggongvirae</taxon>
        <taxon>Uroviricota</taxon>
        <taxon>Caudoviricetes</taxon>
        <taxon>Weiservirinae</taxon>
        <taxon>Fionnbharthvirus</taxon>
        <taxon>Fionnbharthvirus fionnbharth</taxon>
    </lineage>
</organism>
<proteinExistence type="predicted"/>
<protein>
    <submittedName>
        <fullName evidence="2">Uncharacterized protein</fullName>
    </submittedName>
</protein>
<dbReference type="EMBL" id="KY087992">
    <property type="protein sequence ID" value="APD19202.1"/>
    <property type="molecule type" value="Genomic_DNA"/>
</dbReference>
<evidence type="ECO:0000256" key="1">
    <source>
        <dbReference type="SAM" id="MobiDB-lite"/>
    </source>
</evidence>
<accession>A0A1J0MDF6</accession>
<evidence type="ECO:0000313" key="3">
    <source>
        <dbReference type="Proteomes" id="UP000224050"/>
    </source>
</evidence>
<sequence>MTDELTLTDDEREAAEAAVDKVLDKVVVSADVVLDAALDAINARRRSETDQPVGTIVRHKRTGQLAEVVEDQGVRRFRPLQRAPLGVGVTVDDSSDWQTVFKPGHETLLLKSPWFPGPLMAFGGAPVKFFGAGGRDVAKAYARWAHRNGEPELNAKQFGKQLDDDGDQDDDEAGEYVEGTVVDAVGFMGIPALPLDGVPGTFRDRDGDLYRHRNGVWQFADRGARLWSALGDVDMLRNFGPYRRVQLVK</sequence>
<dbReference type="Proteomes" id="UP000224050">
    <property type="component" value="Segment"/>
</dbReference>
<feature type="compositionally biased region" description="Acidic residues" evidence="1">
    <location>
        <begin position="164"/>
        <end position="173"/>
    </location>
</feature>
<reference evidence="3" key="1">
    <citation type="submission" date="2016-11" db="EMBL/GenBank/DDBJ databases">
        <authorList>
            <person name="Jaros S."/>
            <person name="Januszkiewicz K."/>
            <person name="Wedrychowicz H."/>
        </authorList>
    </citation>
    <scope>NUCLEOTIDE SEQUENCE [LARGE SCALE GENOMIC DNA]</scope>
</reference>
<evidence type="ECO:0000313" key="2">
    <source>
        <dbReference type="EMBL" id="APD19202.1"/>
    </source>
</evidence>
<gene>
    <name evidence="2" type="ORF">SEA_MITTI_77</name>
</gene>
<feature type="region of interest" description="Disordered" evidence="1">
    <location>
        <begin position="153"/>
        <end position="173"/>
    </location>
</feature>